<dbReference type="EMBL" id="CP080034">
    <property type="protein sequence ID" value="QYC10346.1"/>
    <property type="molecule type" value="Genomic_DNA"/>
</dbReference>
<dbReference type="RefSeq" id="WP_219353141.1">
    <property type="nucleotide sequence ID" value="NZ_CP080034.1"/>
</dbReference>
<evidence type="ECO:0000256" key="1">
    <source>
        <dbReference type="SAM" id="MobiDB-lite"/>
    </source>
</evidence>
<accession>A0ABX8TGI9</accession>
<reference evidence="2 3" key="1">
    <citation type="submission" date="2021-07" db="EMBL/GenBank/DDBJ databases">
        <title>Isolation and characterization of bacteria from a gold mining with a capacity of golden bioaccumulation.</title>
        <authorList>
            <person name="Yang X.J."/>
        </authorList>
    </citation>
    <scope>NUCLEOTIDE SEQUENCE [LARGE SCALE GENOMIC DNA]</scope>
    <source>
        <strain evidence="2 3">Au29</strain>
    </source>
</reference>
<feature type="compositionally biased region" description="Basic and acidic residues" evidence="1">
    <location>
        <begin position="17"/>
        <end position="31"/>
    </location>
</feature>
<dbReference type="GeneID" id="94377124"/>
<name>A0ABX8TGI9_9CAUL</name>
<proteinExistence type="predicted"/>
<sequence>MNKPLFDHETTLKALRRAAETAKHGTREEQSGKFLPPPGWKGHLVTAADAAPKHEPRRKRA</sequence>
<evidence type="ECO:0008006" key="4">
    <source>
        <dbReference type="Google" id="ProtNLM"/>
    </source>
</evidence>
<organism evidence="2 3">
    <name type="scientific">Brevundimonas nasdae</name>
    <dbReference type="NCBI Taxonomy" id="172043"/>
    <lineage>
        <taxon>Bacteria</taxon>
        <taxon>Pseudomonadati</taxon>
        <taxon>Pseudomonadota</taxon>
        <taxon>Alphaproteobacteria</taxon>
        <taxon>Caulobacterales</taxon>
        <taxon>Caulobacteraceae</taxon>
        <taxon>Brevundimonas</taxon>
    </lineage>
</organism>
<evidence type="ECO:0000313" key="3">
    <source>
        <dbReference type="Proteomes" id="UP000824334"/>
    </source>
</evidence>
<keyword evidence="3" id="KW-1185">Reference proteome</keyword>
<protein>
    <recommendedName>
        <fullName evidence="4">Transcriptional regulator</fullName>
    </recommendedName>
</protein>
<dbReference type="Proteomes" id="UP000824334">
    <property type="component" value="Chromosome"/>
</dbReference>
<gene>
    <name evidence="2" type="ORF">KWG56_17670</name>
</gene>
<feature type="region of interest" description="Disordered" evidence="1">
    <location>
        <begin position="17"/>
        <end position="61"/>
    </location>
</feature>
<evidence type="ECO:0000313" key="2">
    <source>
        <dbReference type="EMBL" id="QYC10346.1"/>
    </source>
</evidence>